<accession>H5UUM6</accession>
<dbReference type="RefSeq" id="WP_009483277.1">
    <property type="nucleotide sequence ID" value="NZ_BAFE01000089.1"/>
</dbReference>
<keyword evidence="3 8" id="KW-0479">Metal-binding</keyword>
<keyword evidence="5 8" id="KW-0460">Magnesium</keyword>
<dbReference type="STRING" id="1089455.MOPEL_130_00410"/>
<keyword evidence="4 8" id="KW-0378">Hydrolase</keyword>
<evidence type="ECO:0000313" key="10">
    <source>
        <dbReference type="EMBL" id="GAB49434.1"/>
    </source>
</evidence>
<keyword evidence="11" id="KW-1185">Reference proteome</keyword>
<dbReference type="eggNOG" id="COG0756">
    <property type="taxonomic scope" value="Bacteria"/>
</dbReference>
<keyword evidence="6 8" id="KW-0546">Nucleotide metabolism</keyword>
<dbReference type="PANTHER" id="PTHR11241">
    <property type="entry name" value="DEOXYURIDINE 5'-TRIPHOSPHATE NUCLEOTIDOHYDROLASE"/>
    <property type="match status" value="1"/>
</dbReference>
<feature type="domain" description="dUTPase-like" evidence="9">
    <location>
        <begin position="30"/>
        <end position="159"/>
    </location>
</feature>
<dbReference type="PANTHER" id="PTHR11241:SF0">
    <property type="entry name" value="DEOXYURIDINE 5'-TRIPHOSPHATE NUCLEOTIDOHYDROLASE"/>
    <property type="match status" value="1"/>
</dbReference>
<dbReference type="SUPFAM" id="SSF51283">
    <property type="entry name" value="dUTPase-like"/>
    <property type="match status" value="1"/>
</dbReference>
<dbReference type="GO" id="GO:0006226">
    <property type="term" value="P:dUMP biosynthetic process"/>
    <property type="evidence" value="ECO:0007669"/>
    <property type="project" value="UniProtKB-UniRule"/>
</dbReference>
<dbReference type="HAMAP" id="MF_00116">
    <property type="entry name" value="dUTPase_bact"/>
    <property type="match status" value="1"/>
</dbReference>
<comment type="caution">
    <text evidence="8">Lacks conserved residue(s) required for the propagation of feature annotation.</text>
</comment>
<comment type="cofactor">
    <cofactor evidence="1 8">
        <name>Mg(2+)</name>
        <dbReference type="ChEBI" id="CHEBI:18420"/>
    </cofactor>
</comment>
<evidence type="ECO:0000256" key="4">
    <source>
        <dbReference type="ARBA" id="ARBA00022801"/>
    </source>
</evidence>
<feature type="binding site" evidence="8">
    <location>
        <begin position="97"/>
        <end position="99"/>
    </location>
    <ligand>
        <name>substrate</name>
    </ligand>
</feature>
<protein>
    <recommendedName>
        <fullName evidence="8">Deoxyuridine 5'-triphosphate nucleotidohydrolase</fullName>
        <shortName evidence="8">dUTPase</shortName>
        <ecNumber evidence="8">3.6.1.23</ecNumber>
    </recommendedName>
    <alternativeName>
        <fullName evidence="8">dUTP pyrophosphatase</fullName>
    </alternativeName>
</protein>
<dbReference type="NCBIfam" id="NF001862">
    <property type="entry name" value="PRK00601.1"/>
    <property type="match status" value="1"/>
</dbReference>
<comment type="catalytic activity">
    <reaction evidence="7 8">
        <text>dUTP + H2O = dUMP + diphosphate + H(+)</text>
        <dbReference type="Rhea" id="RHEA:10248"/>
        <dbReference type="ChEBI" id="CHEBI:15377"/>
        <dbReference type="ChEBI" id="CHEBI:15378"/>
        <dbReference type="ChEBI" id="CHEBI:33019"/>
        <dbReference type="ChEBI" id="CHEBI:61555"/>
        <dbReference type="ChEBI" id="CHEBI:246422"/>
        <dbReference type="EC" id="3.6.1.23"/>
    </reaction>
</comment>
<name>H5UUM6_9MICO</name>
<comment type="similarity">
    <text evidence="2 8">Belongs to the dUTPase family.</text>
</comment>
<dbReference type="Proteomes" id="UP000004367">
    <property type="component" value="Unassembled WGS sequence"/>
</dbReference>
<evidence type="ECO:0000256" key="7">
    <source>
        <dbReference type="ARBA" id="ARBA00047686"/>
    </source>
</evidence>
<evidence type="ECO:0000256" key="1">
    <source>
        <dbReference type="ARBA" id="ARBA00001946"/>
    </source>
</evidence>
<dbReference type="GO" id="GO:0004170">
    <property type="term" value="F:dUTP diphosphatase activity"/>
    <property type="evidence" value="ECO:0007669"/>
    <property type="project" value="UniProtKB-UniRule"/>
</dbReference>
<dbReference type="CDD" id="cd07557">
    <property type="entry name" value="trimeric_dUTPase"/>
    <property type="match status" value="1"/>
</dbReference>
<dbReference type="EMBL" id="BAFE01000089">
    <property type="protein sequence ID" value="GAB49434.1"/>
    <property type="molecule type" value="Genomic_DNA"/>
</dbReference>
<evidence type="ECO:0000256" key="6">
    <source>
        <dbReference type="ARBA" id="ARBA00023080"/>
    </source>
</evidence>
<dbReference type="InterPro" id="IPR036157">
    <property type="entry name" value="dUTPase-like_sf"/>
</dbReference>
<dbReference type="FunFam" id="2.70.40.10:FF:000008">
    <property type="entry name" value="Deoxyuridine 5'-triphosphate nucleotidohydrolase"/>
    <property type="match status" value="1"/>
</dbReference>
<dbReference type="Gene3D" id="2.70.40.10">
    <property type="match status" value="1"/>
</dbReference>
<proteinExistence type="inferred from homology"/>
<feature type="binding site" evidence="8">
    <location>
        <position position="93"/>
    </location>
    <ligand>
        <name>substrate</name>
    </ligand>
</feature>
<dbReference type="AlphaFoldDB" id="H5UUM6"/>
<reference evidence="10 11" key="1">
    <citation type="submission" date="2012-02" db="EMBL/GenBank/DDBJ databases">
        <title>Whole genome shotgun sequence of Mobilicoccus pelagius NBRC 104925.</title>
        <authorList>
            <person name="Yoshida Y."/>
            <person name="Hosoyama A."/>
            <person name="Tsuchikane K."/>
            <person name="Katsumata H."/>
            <person name="Yamazaki S."/>
            <person name="Fujita N."/>
        </authorList>
    </citation>
    <scope>NUCLEOTIDE SEQUENCE [LARGE SCALE GENOMIC DNA]</scope>
    <source>
        <strain evidence="10 11">NBRC 104925</strain>
    </source>
</reference>
<organism evidence="10 11">
    <name type="scientific">Mobilicoccus pelagius NBRC 104925</name>
    <dbReference type="NCBI Taxonomy" id="1089455"/>
    <lineage>
        <taxon>Bacteria</taxon>
        <taxon>Bacillati</taxon>
        <taxon>Actinomycetota</taxon>
        <taxon>Actinomycetes</taxon>
        <taxon>Micrococcales</taxon>
        <taxon>Dermatophilaceae</taxon>
        <taxon>Mobilicoccus</taxon>
    </lineage>
</organism>
<comment type="caution">
    <text evidence="10">The sequence shown here is derived from an EMBL/GenBank/DDBJ whole genome shotgun (WGS) entry which is preliminary data.</text>
</comment>
<comment type="pathway">
    <text evidence="8">Pyrimidine metabolism; dUMP biosynthesis; dUMP from dCTP (dUTP route): step 2/2.</text>
</comment>
<dbReference type="InterPro" id="IPR029054">
    <property type="entry name" value="dUTPase-like"/>
</dbReference>
<evidence type="ECO:0000256" key="3">
    <source>
        <dbReference type="ARBA" id="ARBA00022723"/>
    </source>
</evidence>
<feature type="binding site" evidence="8">
    <location>
        <begin position="80"/>
        <end position="82"/>
    </location>
    <ligand>
        <name>substrate</name>
    </ligand>
</feature>
<evidence type="ECO:0000313" key="11">
    <source>
        <dbReference type="Proteomes" id="UP000004367"/>
    </source>
</evidence>
<evidence type="ECO:0000256" key="8">
    <source>
        <dbReference type="HAMAP-Rule" id="MF_00116"/>
    </source>
</evidence>
<dbReference type="GO" id="GO:0046081">
    <property type="term" value="P:dUTP catabolic process"/>
    <property type="evidence" value="ECO:0007669"/>
    <property type="project" value="InterPro"/>
</dbReference>
<dbReference type="GO" id="GO:0000287">
    <property type="term" value="F:magnesium ion binding"/>
    <property type="evidence" value="ECO:0007669"/>
    <property type="project" value="UniProtKB-UniRule"/>
</dbReference>
<dbReference type="EC" id="3.6.1.23" evidence="8"/>
<sequence>MRELTPDGAAGRDVDGGGLGIRVRRLDAELPLPRRVHADDAGADLFAVDDLTLAPGACGLVGTGVAMEIPTGWVGLVHPRSGLAARHGITVLNAPGTIDAGYRGEIKVNLVNLGAEEVVLRRGDRIAQILFMSVPPVRFVEADVLSDTLRGDTGHGDSGGFGSGTG</sequence>
<dbReference type="Pfam" id="PF00692">
    <property type="entry name" value="dUTPase"/>
    <property type="match status" value="1"/>
</dbReference>
<dbReference type="InterPro" id="IPR008181">
    <property type="entry name" value="dUTPase"/>
</dbReference>
<evidence type="ECO:0000256" key="2">
    <source>
        <dbReference type="ARBA" id="ARBA00006581"/>
    </source>
</evidence>
<gene>
    <name evidence="8 10" type="primary">dut</name>
    <name evidence="10" type="ORF">MOPEL_130_00410</name>
</gene>
<comment type="function">
    <text evidence="8">This enzyme is involved in nucleotide metabolism: it produces dUMP, the immediate precursor of thymidine nucleotides and it decreases the intracellular concentration of dUTP so that uracil cannot be incorporated into DNA.</text>
</comment>
<dbReference type="OrthoDB" id="9809956at2"/>
<dbReference type="NCBIfam" id="TIGR00576">
    <property type="entry name" value="dut"/>
    <property type="match status" value="1"/>
</dbReference>
<dbReference type="UniPathway" id="UPA00610">
    <property type="reaction ID" value="UER00666"/>
</dbReference>
<evidence type="ECO:0000256" key="5">
    <source>
        <dbReference type="ARBA" id="ARBA00022842"/>
    </source>
</evidence>
<evidence type="ECO:0000259" key="9">
    <source>
        <dbReference type="Pfam" id="PF00692"/>
    </source>
</evidence>
<dbReference type="InterPro" id="IPR033704">
    <property type="entry name" value="dUTPase_trimeric"/>
</dbReference>